<dbReference type="InterPro" id="IPR011701">
    <property type="entry name" value="MFS"/>
</dbReference>
<evidence type="ECO:0000256" key="2">
    <source>
        <dbReference type="ARBA" id="ARBA00022692"/>
    </source>
</evidence>
<feature type="domain" description="Major facilitator superfamily (MFS) profile" evidence="6">
    <location>
        <begin position="9"/>
        <end position="373"/>
    </location>
</feature>
<comment type="subcellular location">
    <subcellularLocation>
        <location evidence="1">Membrane</location>
        <topology evidence="1">Multi-pass membrane protein</topology>
    </subcellularLocation>
</comment>
<reference evidence="7 8" key="1">
    <citation type="submission" date="2023-01" db="EMBL/GenBank/DDBJ databases">
        <title>Vibrio sp. KJ40-1 sp.nov, isolated from marine algae.</title>
        <authorList>
            <person name="Butt M."/>
            <person name="Kim J.M.J."/>
            <person name="Jeon C.O.C."/>
        </authorList>
    </citation>
    <scope>NUCLEOTIDE SEQUENCE [LARGE SCALE GENOMIC DNA]</scope>
    <source>
        <strain evidence="7 8">KJ40-1</strain>
    </source>
</reference>
<dbReference type="SUPFAM" id="SSF103473">
    <property type="entry name" value="MFS general substrate transporter"/>
    <property type="match status" value="1"/>
</dbReference>
<feature type="transmembrane region" description="Helical" evidence="5">
    <location>
        <begin position="212"/>
        <end position="237"/>
    </location>
</feature>
<feature type="transmembrane region" description="Helical" evidence="5">
    <location>
        <begin position="75"/>
        <end position="95"/>
    </location>
</feature>
<feature type="transmembrane region" description="Helical" evidence="5">
    <location>
        <begin position="162"/>
        <end position="184"/>
    </location>
</feature>
<organism evidence="7 8">
    <name type="scientific">Vibrio algarum</name>
    <dbReference type="NCBI Taxonomy" id="3020714"/>
    <lineage>
        <taxon>Bacteria</taxon>
        <taxon>Pseudomonadati</taxon>
        <taxon>Pseudomonadota</taxon>
        <taxon>Gammaproteobacteria</taxon>
        <taxon>Vibrionales</taxon>
        <taxon>Vibrionaceae</taxon>
        <taxon>Vibrio</taxon>
    </lineage>
</organism>
<keyword evidence="4 5" id="KW-0472">Membrane</keyword>
<accession>A0ABT4YSM8</accession>
<feature type="transmembrane region" description="Helical" evidence="5">
    <location>
        <begin position="279"/>
        <end position="300"/>
    </location>
</feature>
<dbReference type="InterPro" id="IPR036259">
    <property type="entry name" value="MFS_trans_sf"/>
</dbReference>
<dbReference type="CDD" id="cd17320">
    <property type="entry name" value="MFS_MdfA_MDR_like"/>
    <property type="match status" value="1"/>
</dbReference>
<feature type="transmembrane region" description="Helical" evidence="5">
    <location>
        <begin position="47"/>
        <end position="63"/>
    </location>
</feature>
<evidence type="ECO:0000256" key="3">
    <source>
        <dbReference type="ARBA" id="ARBA00022989"/>
    </source>
</evidence>
<dbReference type="PROSITE" id="PS50850">
    <property type="entry name" value="MFS"/>
    <property type="match status" value="1"/>
</dbReference>
<evidence type="ECO:0000313" key="7">
    <source>
        <dbReference type="EMBL" id="MDB1124518.1"/>
    </source>
</evidence>
<dbReference type="Gene3D" id="1.20.1720.10">
    <property type="entry name" value="Multidrug resistance protein D"/>
    <property type="match status" value="1"/>
</dbReference>
<evidence type="ECO:0000256" key="4">
    <source>
        <dbReference type="ARBA" id="ARBA00023136"/>
    </source>
</evidence>
<dbReference type="Pfam" id="PF07690">
    <property type="entry name" value="MFS_1"/>
    <property type="match status" value="1"/>
</dbReference>
<dbReference type="PANTHER" id="PTHR23502">
    <property type="entry name" value="MAJOR FACILITATOR SUPERFAMILY"/>
    <property type="match status" value="1"/>
</dbReference>
<keyword evidence="2 5" id="KW-0812">Transmembrane</keyword>
<dbReference type="InterPro" id="IPR020846">
    <property type="entry name" value="MFS_dom"/>
</dbReference>
<evidence type="ECO:0000313" key="8">
    <source>
        <dbReference type="Proteomes" id="UP001210678"/>
    </source>
</evidence>
<gene>
    <name evidence="7" type="ORF">PGX00_13000</name>
</gene>
<keyword evidence="8" id="KW-1185">Reference proteome</keyword>
<feature type="transmembrane region" description="Helical" evidence="5">
    <location>
        <begin position="12"/>
        <end position="35"/>
    </location>
</feature>
<keyword evidence="3 5" id="KW-1133">Transmembrane helix</keyword>
<dbReference type="Proteomes" id="UP001210678">
    <property type="component" value="Unassembled WGS sequence"/>
</dbReference>
<feature type="transmembrane region" description="Helical" evidence="5">
    <location>
        <begin position="134"/>
        <end position="156"/>
    </location>
</feature>
<proteinExistence type="predicted"/>
<feature type="transmembrane region" description="Helical" evidence="5">
    <location>
        <begin position="101"/>
        <end position="122"/>
    </location>
</feature>
<comment type="caution">
    <text evidence="7">The sequence shown here is derived from an EMBL/GenBank/DDBJ whole genome shotgun (WGS) entry which is preliminary data.</text>
</comment>
<dbReference type="PANTHER" id="PTHR23502:SF75">
    <property type="entry name" value="MULTIDRUG RESISTANCE PROTEIN D"/>
    <property type="match status" value="1"/>
</dbReference>
<evidence type="ECO:0000256" key="1">
    <source>
        <dbReference type="ARBA" id="ARBA00004141"/>
    </source>
</evidence>
<protein>
    <submittedName>
        <fullName evidence="7">Multidrug effflux MFS transporter</fullName>
    </submittedName>
</protein>
<sequence length="373" mass="39956">MPTPFQWKSVLLAGLIVSIGQFSMGLVFPSLPWIAQDFSITSDDAQLLISVYLLGFGPSQLIYGPISDALGRKPVLITGLTLAILGLSIVVGGSQSFDMLVIGRFIQGLGAGCCAVLARASLRDSYDGANLPRALSWVTIVASFTPIIAPVLGGFINHSFGWLAVFIALLSYISLVLILLLFLFTETLPTKKPLPNVRAMLSTYKSLITSQYFLSFATIGWFNFSLIVVSISVMPFIMQIQIGMTSDQYALWALIPACGLLVGGTICNRIRPIIGTKKMLFCAPIIHLTAGIWLVCAPLNPMAMMFGQFLLTMGNGIAFPCAQTQLLVPYKEKAGSVAALSGGGQMTFSALFSMVLMSLGIQQAWHLGLVVGG</sequence>
<name>A0ABT4YSM8_9VIBR</name>
<evidence type="ECO:0000259" key="6">
    <source>
        <dbReference type="PROSITE" id="PS50850"/>
    </source>
</evidence>
<evidence type="ECO:0000256" key="5">
    <source>
        <dbReference type="SAM" id="Phobius"/>
    </source>
</evidence>
<dbReference type="EMBL" id="JAQLOI010000001">
    <property type="protein sequence ID" value="MDB1124518.1"/>
    <property type="molecule type" value="Genomic_DNA"/>
</dbReference>
<feature type="transmembrane region" description="Helical" evidence="5">
    <location>
        <begin position="249"/>
        <end position="267"/>
    </location>
</feature>